<dbReference type="SMART" id="SM00317">
    <property type="entry name" value="SET"/>
    <property type="match status" value="1"/>
</dbReference>
<dbReference type="KEGG" id="sng:SNE_A06230"/>
<dbReference type="HOGENOM" id="CLU_1324638_0_0_0"/>
<name>F8L6Z0_SIMNZ</name>
<dbReference type="RefSeq" id="WP_013942967.1">
    <property type="nucleotide sequence ID" value="NC_015713.1"/>
</dbReference>
<keyword evidence="3" id="KW-1185">Reference proteome</keyword>
<evidence type="ECO:0000313" key="2">
    <source>
        <dbReference type="EMBL" id="CCB88500.1"/>
    </source>
</evidence>
<dbReference type="eggNOG" id="COG2940">
    <property type="taxonomic scope" value="Bacteria"/>
</dbReference>
<dbReference type="OrthoDB" id="9790349at2"/>
<dbReference type="Gene3D" id="2.170.270.10">
    <property type="entry name" value="SET domain"/>
    <property type="match status" value="1"/>
</dbReference>
<dbReference type="SUPFAM" id="SSF82199">
    <property type="entry name" value="SET domain"/>
    <property type="match status" value="1"/>
</dbReference>
<dbReference type="Proteomes" id="UP000000496">
    <property type="component" value="Chromosome gsn.131"/>
</dbReference>
<dbReference type="AlphaFoldDB" id="F8L6Z0"/>
<evidence type="ECO:0000313" key="3">
    <source>
        <dbReference type="Proteomes" id="UP000000496"/>
    </source>
</evidence>
<reference evidence="2 3" key="2">
    <citation type="journal article" date="2011" name="Mol. Biol. Evol.">
        <title>Unity in variety--the pan-genome of the Chlamydiae.</title>
        <authorList>
            <person name="Collingro A."/>
            <person name="Tischler P."/>
            <person name="Weinmaier T."/>
            <person name="Penz T."/>
            <person name="Heinz E."/>
            <person name="Brunham R.C."/>
            <person name="Read T.D."/>
            <person name="Bavoil P.M."/>
            <person name="Sachse K."/>
            <person name="Kahane S."/>
            <person name="Friedman M.G."/>
            <person name="Rattei T."/>
            <person name="Myers G.S."/>
            <person name="Horn M."/>
        </authorList>
    </citation>
    <scope>NUCLEOTIDE SEQUENCE [LARGE SCALE GENOMIC DNA]</scope>
    <source>
        <strain evidence="3">ATCC VR-1471 / Z</strain>
    </source>
</reference>
<protein>
    <submittedName>
        <fullName evidence="2">CRE-SET-11 protein</fullName>
    </submittedName>
</protein>
<proteinExistence type="predicted"/>
<dbReference type="Pfam" id="PF00856">
    <property type="entry name" value="SET"/>
    <property type="match status" value="1"/>
</dbReference>
<dbReference type="InterPro" id="IPR046341">
    <property type="entry name" value="SET_dom_sf"/>
</dbReference>
<dbReference type="STRING" id="331113.SNE_A06230"/>
<organism evidence="2 3">
    <name type="scientific">Simkania negevensis (strain ATCC VR-1471 / DSM 27360 / Z)</name>
    <dbReference type="NCBI Taxonomy" id="331113"/>
    <lineage>
        <taxon>Bacteria</taxon>
        <taxon>Pseudomonadati</taxon>
        <taxon>Chlamydiota</taxon>
        <taxon>Chlamydiia</taxon>
        <taxon>Parachlamydiales</taxon>
        <taxon>Simkaniaceae</taxon>
        <taxon>Simkania</taxon>
    </lineage>
</organism>
<reference key="1">
    <citation type="journal article" date="2011" name="Mol. Biol. Evol.">
        <title>Unity in variety -- the pan-genome of the Chlamydiae.</title>
        <authorList>
            <person name="Collingro A."/>
            <person name="Tischler P."/>
            <person name="Weinmaier T."/>
            <person name="Penz T."/>
            <person name="Heinz E."/>
            <person name="Brunham R.C."/>
            <person name="Read T.D."/>
            <person name="Bavoil P.M."/>
            <person name="Sachse K."/>
            <person name="Kahane S."/>
            <person name="Friedman M.G."/>
            <person name="Rattei T."/>
            <person name="Myers G.S.A."/>
            <person name="Horn M."/>
        </authorList>
    </citation>
    <scope>NUCLEOTIDE SEQUENCE</scope>
    <source>
        <strain>Z</strain>
    </source>
</reference>
<evidence type="ECO:0000259" key="1">
    <source>
        <dbReference type="PROSITE" id="PS50280"/>
    </source>
</evidence>
<dbReference type="EMBL" id="FR872582">
    <property type="protein sequence ID" value="CCB88500.1"/>
    <property type="molecule type" value="Genomic_DNA"/>
</dbReference>
<dbReference type="PROSITE" id="PS50280">
    <property type="entry name" value="SET"/>
    <property type="match status" value="1"/>
</dbReference>
<sequence>MTKVLRKGYDVVFQERFGIKTQIQYLNDVEVDSNVAARFKRSWKQFLPKAKPIISEYRGERLDAFFRQLEIDGTDERYCRRVTIRYISPKVGYGVFATEDIPPYSTLHHYTGVLMLDEDIDPDHDSTFSFSEYKDYSIDAMHKGNWTRFMNHGDPAKGATNVIPWEHYIDEGPRVVFTTGRFGVRKGRQLLYSYGDEYWTERKFVSL</sequence>
<dbReference type="InterPro" id="IPR001214">
    <property type="entry name" value="SET_dom"/>
</dbReference>
<accession>F8L6Z0</accession>
<feature type="domain" description="SET" evidence="1">
    <location>
        <begin position="80"/>
        <end position="195"/>
    </location>
</feature>
<gene>
    <name evidence="2" type="primary">CRE-set-11</name>
    <name evidence="2" type="ordered locus">SNE_A06230</name>
</gene>